<feature type="compositionally biased region" description="Gly residues" evidence="1">
    <location>
        <begin position="1"/>
        <end position="16"/>
    </location>
</feature>
<protein>
    <submittedName>
        <fullName evidence="2">Uncharacterized protein</fullName>
    </submittedName>
</protein>
<feature type="compositionally biased region" description="Low complexity" evidence="1">
    <location>
        <begin position="172"/>
        <end position="186"/>
    </location>
</feature>
<dbReference type="InterPro" id="IPR052727">
    <property type="entry name" value="Rab4/Rab5_effector"/>
</dbReference>
<gene>
    <name evidence="2" type="ORF">PoMZ_06971</name>
</gene>
<evidence type="ECO:0000313" key="3">
    <source>
        <dbReference type="Proteomes" id="UP000294847"/>
    </source>
</evidence>
<feature type="compositionally biased region" description="Polar residues" evidence="1">
    <location>
        <begin position="652"/>
        <end position="661"/>
    </location>
</feature>
<dbReference type="PANTHER" id="PTHR13510">
    <property type="entry name" value="FYVE-FINGER-CONTAINING RAB5 EFFECTOR PROTEIN RABENOSYN-5-RELATED"/>
    <property type="match status" value="1"/>
</dbReference>
<dbReference type="AlphaFoldDB" id="A0A4P7NS46"/>
<feature type="region of interest" description="Disordered" evidence="1">
    <location>
        <begin position="172"/>
        <end position="191"/>
    </location>
</feature>
<feature type="region of interest" description="Disordered" evidence="1">
    <location>
        <begin position="599"/>
        <end position="666"/>
    </location>
</feature>
<dbReference type="Gene3D" id="3.30.40.10">
    <property type="entry name" value="Zinc/RING finger domain, C3HC4 (zinc finger)"/>
    <property type="match status" value="2"/>
</dbReference>
<proteinExistence type="predicted"/>
<dbReference type="SMART" id="SM00734">
    <property type="entry name" value="ZnF_Rad18"/>
    <property type="match status" value="1"/>
</dbReference>
<feature type="compositionally biased region" description="Low complexity" evidence="1">
    <location>
        <begin position="603"/>
        <end position="612"/>
    </location>
</feature>
<dbReference type="GO" id="GO:0046872">
    <property type="term" value="F:metal ion binding"/>
    <property type="evidence" value="ECO:0007669"/>
    <property type="project" value="InterPro"/>
</dbReference>
<feature type="compositionally biased region" description="Low complexity" evidence="1">
    <location>
        <begin position="43"/>
        <end position="71"/>
    </location>
</feature>
<dbReference type="SUPFAM" id="SSF57903">
    <property type="entry name" value="FYVE/PHD zinc finger"/>
    <property type="match status" value="2"/>
</dbReference>
<dbReference type="InterPro" id="IPR006642">
    <property type="entry name" value="Rad18_UBZ4"/>
</dbReference>
<dbReference type="InterPro" id="IPR021565">
    <property type="entry name" value="Rbsn_Rab-bd"/>
</dbReference>
<evidence type="ECO:0000313" key="2">
    <source>
        <dbReference type="EMBL" id="QBZ65264.1"/>
    </source>
</evidence>
<dbReference type="PROSITE" id="PS50178">
    <property type="entry name" value="ZF_FYVE"/>
    <property type="match status" value="2"/>
</dbReference>
<dbReference type="GO" id="GO:0006281">
    <property type="term" value="P:DNA repair"/>
    <property type="evidence" value="ECO:0007669"/>
    <property type="project" value="InterPro"/>
</dbReference>
<name>A0A4P7NS46_PYROR</name>
<dbReference type="InterPro" id="IPR036531">
    <property type="entry name" value="Rbsn_Rab-bd_sf"/>
</dbReference>
<dbReference type="CDD" id="cd15737">
    <property type="entry name" value="FYVE2_Vac1p_like"/>
    <property type="match status" value="1"/>
</dbReference>
<feature type="compositionally biased region" description="Low complexity" evidence="1">
    <location>
        <begin position="621"/>
        <end position="635"/>
    </location>
</feature>
<dbReference type="InterPro" id="IPR011011">
    <property type="entry name" value="Znf_FYVE_PHD"/>
</dbReference>
<dbReference type="PANTHER" id="PTHR13510:SF44">
    <property type="entry name" value="RABENOSYN-5"/>
    <property type="match status" value="1"/>
</dbReference>
<organism evidence="2 3">
    <name type="scientific">Pyricularia oryzae</name>
    <name type="common">Rice blast fungus</name>
    <name type="synonym">Magnaporthe oryzae</name>
    <dbReference type="NCBI Taxonomy" id="318829"/>
    <lineage>
        <taxon>Eukaryota</taxon>
        <taxon>Fungi</taxon>
        <taxon>Dikarya</taxon>
        <taxon>Ascomycota</taxon>
        <taxon>Pezizomycotina</taxon>
        <taxon>Sordariomycetes</taxon>
        <taxon>Sordariomycetidae</taxon>
        <taxon>Magnaporthales</taxon>
        <taxon>Pyriculariaceae</taxon>
        <taxon>Pyricularia</taxon>
    </lineage>
</organism>
<sequence length="744" mass="81179">MSGRKLGGGRILGSGKGLAPPAPPPPQPQQHQHQHHGSVRAPSPFAASEVSSISSGSHNQNTITPPTSSSPLPDFSQDLAANISLDAPSPSNAGAGGLVCPICQEEMLTLLQLNRHIDDMHQELPQVQHDEVMTWIDKQVLKAKKLQPLSLLSQKLRGLEVFESNEDPIINNNVQSSAHHSSSSNATVPRVVEPSVIDPDDLITKKHWQRSTGGDSCTELTCDRRLGPLSGSINCRKCGLLFCEEHTMYQMRLSPRTATHDPARGHWYRVCETCYKSREGYNDHNGLITDHTAAFVAIRKRRVERQNLDIARLEKRLTKLTQLLASPLEEVAAMTPGAGGLLTSPIATLAGQKSTRKAIEQSVVTWEDDASVARCPFCQQEFGSWTFRRHHCRICGRVVCADPQTGCSAEIGLNVASVPQRPSLLQQNSSTYSSTSLGPLRSTALEKRLDPGAGSQGQISVDVRMCRDCSTTIFSKRDVAASIAYKPADQRAYENLRQFERGIRSLMPSFQRSLLALQPPDPNNLHALEKPPPTHAQIQEAAKIRKRLMDAFAKYNLAAKRLRDLPTDNPAQKKLQLAVHAAASTFLHTHMLPLKSVPHMLRSSSSSSKPSSAGQQHRRMLSGLNHGNGLAGHLSPLRNGETLAGDGDASSVAGSEVSTAASALETEEKELRERLVVLEEQRFLVQDMVNNARGARRFEEVGALSGNLEELDREIATLKRQVAGVEEKWEGLYATGQGTPGAAR</sequence>
<dbReference type="SUPFAM" id="SSF140125">
    <property type="entry name" value="Rabenosyn-5 Rab-binding domain-like"/>
    <property type="match status" value="1"/>
</dbReference>
<dbReference type="EMBL" id="CP034209">
    <property type="protein sequence ID" value="QBZ65264.1"/>
    <property type="molecule type" value="Genomic_DNA"/>
</dbReference>
<dbReference type="Pfam" id="PF11464">
    <property type="entry name" value="Rbsn"/>
    <property type="match status" value="1"/>
</dbReference>
<reference evidence="2 3" key="1">
    <citation type="journal article" date="2019" name="Mol. Biol. Evol.">
        <title>Blast fungal genomes show frequent chromosomal changes, gene gains and losses, and effector gene turnover.</title>
        <authorList>
            <person name="Gomez Luciano L.B."/>
            <person name="Jason Tsai I."/>
            <person name="Chuma I."/>
            <person name="Tosa Y."/>
            <person name="Chen Y.H."/>
            <person name="Li J.Y."/>
            <person name="Li M.Y."/>
            <person name="Jade Lu M.Y."/>
            <person name="Nakayashiki H."/>
            <person name="Li W.H."/>
        </authorList>
    </citation>
    <scope>NUCLEOTIDE SEQUENCE [LARGE SCALE GENOMIC DNA]</scope>
    <source>
        <strain evidence="2">MZ5-1-6</strain>
    </source>
</reference>
<dbReference type="InterPro" id="IPR000306">
    <property type="entry name" value="Znf_FYVE"/>
</dbReference>
<dbReference type="CDD" id="cd15761">
    <property type="entry name" value="FYVE1_Vac1p_like"/>
    <property type="match status" value="1"/>
</dbReference>
<dbReference type="SMART" id="SM00064">
    <property type="entry name" value="FYVE"/>
    <property type="match status" value="2"/>
</dbReference>
<feature type="region of interest" description="Disordered" evidence="1">
    <location>
        <begin position="1"/>
        <end position="76"/>
    </location>
</feature>
<dbReference type="VEuPathDB" id="FungiDB:M_BR32_EuGene_00109571"/>
<evidence type="ECO:0000256" key="1">
    <source>
        <dbReference type="SAM" id="MobiDB-lite"/>
    </source>
</evidence>
<accession>A0A4P7NS46</accession>
<dbReference type="InterPro" id="IPR017455">
    <property type="entry name" value="Znf_FYVE-rel"/>
</dbReference>
<dbReference type="Gene3D" id="4.10.860.20">
    <property type="entry name" value="Rabenosyn, Rab binding domain"/>
    <property type="match status" value="1"/>
</dbReference>
<dbReference type="GO" id="GO:0003677">
    <property type="term" value="F:DNA binding"/>
    <property type="evidence" value="ECO:0007669"/>
    <property type="project" value="InterPro"/>
</dbReference>
<dbReference type="Proteomes" id="UP000294847">
    <property type="component" value="Chromosome 6"/>
</dbReference>
<dbReference type="Pfam" id="PF01363">
    <property type="entry name" value="FYVE"/>
    <property type="match status" value="2"/>
</dbReference>
<dbReference type="InterPro" id="IPR013083">
    <property type="entry name" value="Znf_RING/FYVE/PHD"/>
</dbReference>